<protein>
    <submittedName>
        <fullName evidence="1">Uncharacterized protein</fullName>
    </submittedName>
</protein>
<dbReference type="AlphaFoldDB" id="A0A1M7TA91"/>
<dbReference type="EMBL" id="FRDL01000005">
    <property type="protein sequence ID" value="SHN67650.1"/>
    <property type="molecule type" value="Genomic_DNA"/>
</dbReference>
<sequence>MSFAKRVSTIIYLLAAAVLFGAMFFSDNPSEANGVNMAAARAQPHPE</sequence>
<dbReference type="RefSeq" id="WP_170258916.1">
    <property type="nucleotide sequence ID" value="NZ_FOHL01000005.1"/>
</dbReference>
<name>A0A1M7TA91_9RHOB</name>
<proteinExistence type="predicted"/>
<organism evidence="1 2">
    <name type="scientific">Oceanicella actignis</name>
    <dbReference type="NCBI Taxonomy" id="1189325"/>
    <lineage>
        <taxon>Bacteria</taxon>
        <taxon>Pseudomonadati</taxon>
        <taxon>Pseudomonadota</taxon>
        <taxon>Alphaproteobacteria</taxon>
        <taxon>Rhodobacterales</taxon>
        <taxon>Paracoccaceae</taxon>
        <taxon>Oceanicella</taxon>
    </lineage>
</organism>
<gene>
    <name evidence="1" type="ORF">SAMN05216200_105142</name>
</gene>
<evidence type="ECO:0000313" key="1">
    <source>
        <dbReference type="EMBL" id="SHN67650.1"/>
    </source>
</evidence>
<dbReference type="Proteomes" id="UP000184066">
    <property type="component" value="Unassembled WGS sequence"/>
</dbReference>
<evidence type="ECO:0000313" key="2">
    <source>
        <dbReference type="Proteomes" id="UP000184066"/>
    </source>
</evidence>
<dbReference type="STRING" id="1189325.SAMN04488119_105143"/>
<reference evidence="1 2" key="1">
    <citation type="submission" date="2016-12" db="EMBL/GenBank/DDBJ databases">
        <authorList>
            <person name="Song W.-J."/>
            <person name="Kurnit D.M."/>
        </authorList>
    </citation>
    <scope>NUCLEOTIDE SEQUENCE [LARGE SCALE GENOMIC DNA]</scope>
    <source>
        <strain evidence="1 2">CGMCC 1.10808</strain>
    </source>
</reference>
<keyword evidence="2" id="KW-1185">Reference proteome</keyword>
<accession>A0A1M7TA91</accession>